<evidence type="ECO:0000256" key="3">
    <source>
        <dbReference type="ARBA" id="ARBA00022457"/>
    </source>
</evidence>
<keyword evidence="7 15" id="KW-0235">DNA replication</keyword>
<dbReference type="Gene3D" id="1.10.150.20">
    <property type="entry name" value="5' to 3' exonuclease, C-terminal subdomain"/>
    <property type="match status" value="1"/>
</dbReference>
<evidence type="ECO:0000256" key="1">
    <source>
        <dbReference type="ARBA" id="ARBA00004496"/>
    </source>
</evidence>
<evidence type="ECO:0000313" key="17">
    <source>
        <dbReference type="EMBL" id="MDQ8207574.1"/>
    </source>
</evidence>
<dbReference type="Proteomes" id="UP001225316">
    <property type="component" value="Unassembled WGS sequence"/>
</dbReference>
<feature type="binding site" evidence="15">
    <location>
        <position position="11"/>
    </location>
    <ligand>
        <name>Mg(2+)</name>
        <dbReference type="ChEBI" id="CHEBI:18420"/>
    </ligand>
</feature>
<comment type="similarity">
    <text evidence="2 15">Belongs to the DNA polymerase type-Y family.</text>
</comment>
<dbReference type="PANTHER" id="PTHR11076">
    <property type="entry name" value="DNA REPAIR POLYMERASE UMUC / TRANSFERASE FAMILY MEMBER"/>
    <property type="match status" value="1"/>
</dbReference>
<dbReference type="Gene3D" id="3.30.1490.100">
    <property type="entry name" value="DNA polymerase, Y-family, little finger domain"/>
    <property type="match status" value="1"/>
</dbReference>
<evidence type="ECO:0000256" key="2">
    <source>
        <dbReference type="ARBA" id="ARBA00010945"/>
    </source>
</evidence>
<dbReference type="SUPFAM" id="SSF100879">
    <property type="entry name" value="Lesion bypass DNA polymerase (Y-family), little finger domain"/>
    <property type="match status" value="1"/>
</dbReference>
<evidence type="ECO:0000256" key="7">
    <source>
        <dbReference type="ARBA" id="ARBA00022705"/>
    </source>
</evidence>
<dbReference type="InterPro" id="IPR050116">
    <property type="entry name" value="DNA_polymerase-Y"/>
</dbReference>
<dbReference type="Pfam" id="PF00817">
    <property type="entry name" value="IMS"/>
    <property type="match status" value="1"/>
</dbReference>
<gene>
    <name evidence="15 17" type="primary">dinB</name>
    <name evidence="17" type="ORF">QEH52_08640</name>
</gene>
<comment type="function">
    <text evidence="15">Poorly processive, error-prone DNA polymerase involved in untargeted mutagenesis. Copies undamaged DNA at stalled replication forks, which arise in vivo from mismatched or misaligned primer ends. These misaligned primers can be extended by PolIV. Exhibits no 3'-5' exonuclease (proofreading) activity. May be involved in translesional synthesis, in conjunction with the beta clamp from PolIII.</text>
</comment>
<dbReference type="InterPro" id="IPR053848">
    <property type="entry name" value="IMS_HHH_1"/>
</dbReference>
<dbReference type="InterPro" id="IPR001126">
    <property type="entry name" value="UmuC"/>
</dbReference>
<evidence type="ECO:0000256" key="9">
    <source>
        <dbReference type="ARBA" id="ARBA00022763"/>
    </source>
</evidence>
<keyword evidence="13 15" id="KW-0234">DNA repair</keyword>
<feature type="site" description="Substrate discrimination" evidence="15">
    <location>
        <position position="16"/>
    </location>
</feature>
<keyword evidence="9 15" id="KW-0227">DNA damage</keyword>
<evidence type="ECO:0000256" key="13">
    <source>
        <dbReference type="ARBA" id="ARBA00023204"/>
    </source>
</evidence>
<accession>A0ABU1ATT4</accession>
<dbReference type="PROSITE" id="PS50173">
    <property type="entry name" value="UMUC"/>
    <property type="match status" value="1"/>
</dbReference>
<dbReference type="NCBIfam" id="NF002677">
    <property type="entry name" value="PRK02406.1"/>
    <property type="match status" value="1"/>
</dbReference>
<dbReference type="Pfam" id="PF11799">
    <property type="entry name" value="IMS_C"/>
    <property type="match status" value="1"/>
</dbReference>
<feature type="active site" evidence="15">
    <location>
        <position position="106"/>
    </location>
</feature>
<evidence type="ECO:0000256" key="14">
    <source>
        <dbReference type="ARBA" id="ARBA00049244"/>
    </source>
</evidence>
<organism evidence="17 18">
    <name type="scientific">Thalassobacterium maritimum</name>
    <dbReference type="NCBI Taxonomy" id="3041265"/>
    <lineage>
        <taxon>Bacteria</taxon>
        <taxon>Pseudomonadati</taxon>
        <taxon>Verrucomicrobiota</taxon>
        <taxon>Opitutia</taxon>
        <taxon>Puniceicoccales</taxon>
        <taxon>Coraliomargaritaceae</taxon>
        <taxon>Thalassobacterium</taxon>
    </lineage>
</organism>
<dbReference type="Gene3D" id="3.40.1170.60">
    <property type="match status" value="1"/>
</dbReference>
<keyword evidence="10 15" id="KW-0460">Magnesium</keyword>
<dbReference type="SUPFAM" id="SSF56672">
    <property type="entry name" value="DNA/RNA polymerases"/>
    <property type="match status" value="1"/>
</dbReference>
<sequence length="349" mass="39222">MRTNRRIIHIDMDCFYAAVEMRERPELAERPLAVGGASGRGVLTTCNYPARAYGVRSAMPVFKARELCPQLVIVPVRFELYRAASKAVREIFARYTELIEPLSLDEAYLDVSHLRRPGAEIAAEIRAAIFDETGLTASAGIGPNKLIAKVASDWNKPNGQCVVAPSKVDLFMQTLPVRRIWGVGPKSAARLTEHGIETCAQLQRKDKAWLAHEFGSFGLELYQLCRGIDERPVQANRIRKSLSNERTFSKNLESLTACQEELMRQHEEMIDDLRQSAPDRKIAKLLVKLKFSDFRRTTAEMPGQQPELKHYMNLLDEAWGRSGEPVRLLGIGVRFAESEGGSEQLELAL</sequence>
<dbReference type="InterPro" id="IPR043502">
    <property type="entry name" value="DNA/RNA_pol_sf"/>
</dbReference>
<keyword evidence="8 15" id="KW-0479">Metal-binding</keyword>
<reference evidence="17 18" key="1">
    <citation type="submission" date="2023-04" db="EMBL/GenBank/DDBJ databases">
        <title>A novel bacteria isolated from coastal sediment.</title>
        <authorList>
            <person name="Liu X.-J."/>
            <person name="Du Z.-J."/>
        </authorList>
    </citation>
    <scope>NUCLEOTIDE SEQUENCE [LARGE SCALE GENOMIC DNA]</scope>
    <source>
        <strain evidence="17 18">SDUM461003</strain>
    </source>
</reference>
<keyword evidence="12 15" id="KW-0238">DNA-binding</keyword>
<evidence type="ECO:0000256" key="6">
    <source>
        <dbReference type="ARBA" id="ARBA00022695"/>
    </source>
</evidence>
<comment type="subcellular location">
    <subcellularLocation>
        <location evidence="1 15">Cytoplasm</location>
    </subcellularLocation>
</comment>
<comment type="subunit">
    <text evidence="15">Monomer.</text>
</comment>
<dbReference type="Pfam" id="PF21999">
    <property type="entry name" value="IMS_HHH_1"/>
    <property type="match status" value="1"/>
</dbReference>
<evidence type="ECO:0000256" key="12">
    <source>
        <dbReference type="ARBA" id="ARBA00023125"/>
    </source>
</evidence>
<proteinExistence type="inferred from homology"/>
<evidence type="ECO:0000256" key="5">
    <source>
        <dbReference type="ARBA" id="ARBA00022679"/>
    </source>
</evidence>
<keyword evidence="6 15" id="KW-0548">Nucleotidyltransferase</keyword>
<evidence type="ECO:0000256" key="8">
    <source>
        <dbReference type="ARBA" id="ARBA00022723"/>
    </source>
</evidence>
<evidence type="ECO:0000259" key="16">
    <source>
        <dbReference type="PROSITE" id="PS50173"/>
    </source>
</evidence>
<comment type="caution">
    <text evidence="17">The sequence shown here is derived from an EMBL/GenBank/DDBJ whole genome shotgun (WGS) entry which is preliminary data.</text>
</comment>
<dbReference type="HAMAP" id="MF_01113">
    <property type="entry name" value="DNApol_IV"/>
    <property type="match status" value="1"/>
</dbReference>
<evidence type="ECO:0000256" key="4">
    <source>
        <dbReference type="ARBA" id="ARBA00022490"/>
    </source>
</evidence>
<evidence type="ECO:0000313" key="18">
    <source>
        <dbReference type="Proteomes" id="UP001225316"/>
    </source>
</evidence>
<keyword evidence="4 15" id="KW-0963">Cytoplasm</keyword>
<evidence type="ECO:0000256" key="11">
    <source>
        <dbReference type="ARBA" id="ARBA00022932"/>
    </source>
</evidence>
<keyword evidence="5 15" id="KW-0808">Transferase</keyword>
<comment type="catalytic activity">
    <reaction evidence="14 15">
        <text>DNA(n) + a 2'-deoxyribonucleoside 5'-triphosphate = DNA(n+1) + diphosphate</text>
        <dbReference type="Rhea" id="RHEA:22508"/>
        <dbReference type="Rhea" id="RHEA-COMP:17339"/>
        <dbReference type="Rhea" id="RHEA-COMP:17340"/>
        <dbReference type="ChEBI" id="CHEBI:33019"/>
        <dbReference type="ChEBI" id="CHEBI:61560"/>
        <dbReference type="ChEBI" id="CHEBI:173112"/>
        <dbReference type="EC" id="2.7.7.7"/>
    </reaction>
</comment>
<dbReference type="InterPro" id="IPR017961">
    <property type="entry name" value="DNA_pol_Y-fam_little_finger"/>
</dbReference>
<protein>
    <recommendedName>
        <fullName evidence="15">DNA polymerase IV</fullName>
        <shortName evidence="15">Pol IV</shortName>
        <ecNumber evidence="15">2.7.7.7</ecNumber>
    </recommendedName>
</protein>
<dbReference type="RefSeq" id="WP_308949758.1">
    <property type="nucleotide sequence ID" value="NZ_JARXHW010000016.1"/>
</dbReference>
<dbReference type="EC" id="2.7.7.7" evidence="15"/>
<evidence type="ECO:0000256" key="10">
    <source>
        <dbReference type="ARBA" id="ARBA00022842"/>
    </source>
</evidence>
<dbReference type="PANTHER" id="PTHR11076:SF33">
    <property type="entry name" value="DNA POLYMERASE KAPPA"/>
    <property type="match status" value="1"/>
</dbReference>
<name>A0ABU1ATT4_9BACT</name>
<dbReference type="InterPro" id="IPR022880">
    <property type="entry name" value="DNApol_IV"/>
</dbReference>
<keyword evidence="3 15" id="KW-0515">Mutator protein</keyword>
<dbReference type="CDD" id="cd03586">
    <property type="entry name" value="PolY_Pol_IV_kappa"/>
    <property type="match status" value="1"/>
</dbReference>
<feature type="binding site" evidence="15">
    <location>
        <position position="105"/>
    </location>
    <ligand>
        <name>Mg(2+)</name>
        <dbReference type="ChEBI" id="CHEBI:18420"/>
    </ligand>
</feature>
<comment type="cofactor">
    <cofactor evidence="15">
        <name>Mg(2+)</name>
        <dbReference type="ChEBI" id="CHEBI:18420"/>
    </cofactor>
    <text evidence="15">Binds 2 magnesium ions per subunit.</text>
</comment>
<dbReference type="InterPro" id="IPR043128">
    <property type="entry name" value="Rev_trsase/Diguanyl_cyclase"/>
</dbReference>
<dbReference type="EMBL" id="JARXHW010000016">
    <property type="protein sequence ID" value="MDQ8207574.1"/>
    <property type="molecule type" value="Genomic_DNA"/>
</dbReference>
<evidence type="ECO:0000256" key="15">
    <source>
        <dbReference type="HAMAP-Rule" id="MF_01113"/>
    </source>
</evidence>
<dbReference type="GO" id="GO:0003887">
    <property type="term" value="F:DNA-directed DNA polymerase activity"/>
    <property type="evidence" value="ECO:0007669"/>
    <property type="project" value="UniProtKB-EC"/>
</dbReference>
<keyword evidence="18" id="KW-1185">Reference proteome</keyword>
<dbReference type="InterPro" id="IPR036775">
    <property type="entry name" value="DNA_pol_Y-fam_lit_finger_sf"/>
</dbReference>
<keyword evidence="11 15" id="KW-0239">DNA-directed DNA polymerase</keyword>
<feature type="domain" description="UmuC" evidence="16">
    <location>
        <begin position="7"/>
        <end position="184"/>
    </location>
</feature>
<dbReference type="Gene3D" id="3.30.70.270">
    <property type="match status" value="1"/>
</dbReference>